<comment type="similarity">
    <text evidence="1">Belongs to the peptidase M38 family.</text>
</comment>
<comment type="cofactor">
    <cofactor evidence="1 3">
        <name>Zn(2+)</name>
        <dbReference type="ChEBI" id="CHEBI:29105"/>
    </cofactor>
    <text evidence="1 3">Binds 2 Zn(2+) ions per subunit.</text>
</comment>
<proteinExistence type="inferred from homology"/>
<keyword evidence="1" id="KW-0645">Protease</keyword>
<organism evidence="6 7">
    <name type="scientific">Gemmatimonas groenlandica</name>
    <dbReference type="NCBI Taxonomy" id="2732249"/>
    <lineage>
        <taxon>Bacteria</taxon>
        <taxon>Pseudomonadati</taxon>
        <taxon>Gemmatimonadota</taxon>
        <taxon>Gemmatimonadia</taxon>
        <taxon>Gemmatimonadales</taxon>
        <taxon>Gemmatimonadaceae</taxon>
        <taxon>Gemmatimonas</taxon>
    </lineage>
</organism>
<evidence type="ECO:0000256" key="1">
    <source>
        <dbReference type="PIRNR" id="PIRNR001238"/>
    </source>
</evidence>
<name>A0A6M4IUZ2_9BACT</name>
<comment type="PTM">
    <text evidence="1">Carboxylation allows a single lysine to coordinate two zinc ions.</text>
</comment>
<dbReference type="AlphaFoldDB" id="A0A6M4IUZ2"/>
<keyword evidence="1" id="KW-0482">Metalloprotease</keyword>
<keyword evidence="1 6" id="KW-0378">Hydrolase</keyword>
<dbReference type="EC" id="3.4.19.-" evidence="1"/>
<feature type="binding site" evidence="3">
    <location>
        <position position="195"/>
    </location>
    <ligand>
        <name>Zn(2+)</name>
        <dbReference type="ChEBI" id="CHEBI:29105"/>
        <label>2</label>
        <note>catalytic</note>
    </ligand>
</feature>
<keyword evidence="7" id="KW-1185">Reference proteome</keyword>
<feature type="binding site" evidence="3">
    <location>
        <position position="63"/>
    </location>
    <ligand>
        <name>Zn(2+)</name>
        <dbReference type="ChEBI" id="CHEBI:29105"/>
        <label>1</label>
        <note>catalytic</note>
    </ligand>
</feature>
<dbReference type="GO" id="GO:0008237">
    <property type="term" value="F:metallopeptidase activity"/>
    <property type="evidence" value="ECO:0007669"/>
    <property type="project" value="UniProtKB-KW"/>
</dbReference>
<evidence type="ECO:0000259" key="5">
    <source>
        <dbReference type="Pfam" id="PF07969"/>
    </source>
</evidence>
<dbReference type="GO" id="GO:0016810">
    <property type="term" value="F:hydrolase activity, acting on carbon-nitrogen (but not peptide) bonds"/>
    <property type="evidence" value="ECO:0007669"/>
    <property type="project" value="InterPro"/>
</dbReference>
<feature type="binding site" evidence="3">
    <location>
        <position position="224"/>
    </location>
    <ligand>
        <name>Zn(2+)</name>
        <dbReference type="ChEBI" id="CHEBI:29105"/>
        <label>2</label>
        <note>catalytic</note>
    </ligand>
</feature>
<evidence type="ECO:0000259" key="4">
    <source>
        <dbReference type="Pfam" id="PF01979"/>
    </source>
</evidence>
<gene>
    <name evidence="6" type="ORF">HKW67_21885</name>
</gene>
<dbReference type="GO" id="GO:0006508">
    <property type="term" value="P:proteolysis"/>
    <property type="evidence" value="ECO:0007669"/>
    <property type="project" value="UniProtKB-KW"/>
</dbReference>
<dbReference type="Pfam" id="PF07969">
    <property type="entry name" value="Amidohydro_3"/>
    <property type="match status" value="1"/>
</dbReference>
<reference evidence="6 7" key="1">
    <citation type="submission" date="2020-05" db="EMBL/GenBank/DDBJ databases">
        <title>Complete genome sequence of Gemmatimonas greenlandica TET16.</title>
        <authorList>
            <person name="Zeng Y."/>
        </authorList>
    </citation>
    <scope>NUCLEOTIDE SEQUENCE [LARGE SCALE GENOMIC DNA]</scope>
    <source>
        <strain evidence="6 7">TET16</strain>
    </source>
</reference>
<dbReference type="GO" id="GO:0008798">
    <property type="term" value="F:beta-aspartyl-peptidase activity"/>
    <property type="evidence" value="ECO:0007669"/>
    <property type="project" value="InterPro"/>
</dbReference>
<dbReference type="Gene3D" id="3.20.20.140">
    <property type="entry name" value="Metal-dependent hydrolases"/>
    <property type="match status" value="1"/>
</dbReference>
<feature type="binding site" evidence="3">
    <location>
        <position position="61"/>
    </location>
    <ligand>
        <name>Zn(2+)</name>
        <dbReference type="ChEBI" id="CHEBI:29105"/>
        <label>1</label>
        <note>catalytic</note>
    </ligand>
</feature>
<dbReference type="PIRSF" id="PIRSF001238">
    <property type="entry name" value="IadA"/>
    <property type="match status" value="1"/>
</dbReference>
<dbReference type="KEGG" id="ggr:HKW67_21885"/>
<dbReference type="InterPro" id="IPR011059">
    <property type="entry name" value="Metal-dep_hydrolase_composite"/>
</dbReference>
<feature type="domain" description="Amidohydrolase 3" evidence="5">
    <location>
        <begin position="45"/>
        <end position="79"/>
    </location>
</feature>
<dbReference type="EMBL" id="CP053085">
    <property type="protein sequence ID" value="QJR37988.1"/>
    <property type="molecule type" value="Genomic_DNA"/>
</dbReference>
<accession>A0A6M4IUZ2</accession>
<feature type="domain" description="Amidohydrolase-related" evidence="4">
    <location>
        <begin position="185"/>
        <end position="358"/>
    </location>
</feature>
<dbReference type="InterPro" id="IPR006680">
    <property type="entry name" value="Amidohydro-rel"/>
</dbReference>
<dbReference type="PANTHER" id="PTHR11647:SF1">
    <property type="entry name" value="COLLAPSIN RESPONSE MEDIATOR PROTEIN"/>
    <property type="match status" value="1"/>
</dbReference>
<sequence length="387" mass="40478">MLLLRNATVFAPESRGQMDLLIGGEQILWMGASLGALPPVLGVPEIDLEGRVVIPGLVDGHAHLTGGGGEAGPNTRVPAPPLSQYTHAGVTTAIGVLGTDDVTRSTAELVVTARGLVAEGLSAWCHTGGYHLPPVTLTGSVRGDIVHLDRVIGVGELALSDHRSSQPTLDDLLKVAAEAHVGGIMTGKAGVVHLHMGDGVRGLDLVRQALDTSEIPARVFNPTHVNRKRALFEEAIALARRGCVVDITSFDVSPEEDAWNAADALERFWDSGAPGSNVTVSSDGGGCLPVFDTDGRVVQMGVGHAGSLLETVRELVARGHGLDRILPAFTSNVAALLRLSAKGSLRVGADADLVVLDAGHRVRDVMARGVWHIQGGMTERRGTFETA</sequence>
<keyword evidence="1 3" id="KW-0479">Metal-binding</keyword>
<dbReference type="Gene3D" id="2.30.40.10">
    <property type="entry name" value="Urease, subunit C, domain 1"/>
    <property type="match status" value="1"/>
</dbReference>
<comment type="subcellular location">
    <subcellularLocation>
        <location evidence="1">Cytoplasm</location>
    </subcellularLocation>
</comment>
<dbReference type="GO" id="GO:0005737">
    <property type="term" value="C:cytoplasm"/>
    <property type="evidence" value="ECO:0007669"/>
    <property type="project" value="UniProtKB-SubCell"/>
</dbReference>
<comment type="function">
    <text evidence="1">Catalyzes the hydrolytic cleavage of a subset of L-isoaspartyl (L-beta-aspartyl) dipeptides. Used to degrade proteins damaged by L-isoaspartyl residues formation.</text>
</comment>
<dbReference type="SUPFAM" id="SSF51338">
    <property type="entry name" value="Composite domain of metallo-dependent hydrolases"/>
    <property type="match status" value="1"/>
</dbReference>
<protein>
    <recommendedName>
        <fullName evidence="1">Isoaspartyl dipeptidase</fullName>
        <ecNumber evidence="1">3.4.19.-</ecNumber>
    </recommendedName>
</protein>
<dbReference type="InterPro" id="IPR013108">
    <property type="entry name" value="Amidohydro_3"/>
</dbReference>
<dbReference type="InterPro" id="IPR032466">
    <property type="entry name" value="Metal_Hydrolase"/>
</dbReference>
<evidence type="ECO:0000313" key="7">
    <source>
        <dbReference type="Proteomes" id="UP000500938"/>
    </source>
</evidence>
<feature type="active site" description="Proton acceptor" evidence="2">
    <location>
        <position position="283"/>
    </location>
</feature>
<dbReference type="SUPFAM" id="SSF51556">
    <property type="entry name" value="Metallo-dependent hydrolases"/>
    <property type="match status" value="1"/>
</dbReference>
<dbReference type="Proteomes" id="UP000500938">
    <property type="component" value="Chromosome"/>
</dbReference>
<evidence type="ECO:0000256" key="3">
    <source>
        <dbReference type="PIRSR" id="PIRSR001238-3"/>
    </source>
</evidence>
<dbReference type="InterPro" id="IPR010229">
    <property type="entry name" value="Pept_M38_dipep"/>
</dbReference>
<evidence type="ECO:0000256" key="2">
    <source>
        <dbReference type="PIRSR" id="PIRSR001238-1"/>
    </source>
</evidence>
<dbReference type="NCBIfam" id="TIGR01975">
    <property type="entry name" value="isoAsp_dipep"/>
    <property type="match status" value="1"/>
</dbReference>
<dbReference type="RefSeq" id="WP_171227425.1">
    <property type="nucleotide sequence ID" value="NZ_CP053085.1"/>
</dbReference>
<dbReference type="Pfam" id="PF01979">
    <property type="entry name" value="Amidohydro_1"/>
    <property type="match status" value="1"/>
</dbReference>
<keyword evidence="1 3" id="KW-0862">Zinc</keyword>
<dbReference type="GO" id="GO:0046872">
    <property type="term" value="F:metal ion binding"/>
    <property type="evidence" value="ECO:0007669"/>
    <property type="project" value="UniProtKB-KW"/>
</dbReference>
<evidence type="ECO:0000313" key="6">
    <source>
        <dbReference type="EMBL" id="QJR37988.1"/>
    </source>
</evidence>
<dbReference type="PANTHER" id="PTHR11647">
    <property type="entry name" value="HYDRANTOINASE/DIHYDROPYRIMIDINASE FAMILY MEMBER"/>
    <property type="match status" value="1"/>
</dbReference>
<dbReference type="InterPro" id="IPR050378">
    <property type="entry name" value="Metallo-dep_Hydrolases_sf"/>
</dbReference>
<feature type="binding site" evidence="3">
    <location>
        <position position="283"/>
    </location>
    <ligand>
        <name>Zn(2+)</name>
        <dbReference type="ChEBI" id="CHEBI:29105"/>
        <label>1</label>
        <note>catalytic</note>
    </ligand>
</feature>